<dbReference type="Gene3D" id="3.10.20.30">
    <property type="match status" value="1"/>
</dbReference>
<dbReference type="SUPFAM" id="SSF54285">
    <property type="entry name" value="MoaD/ThiS"/>
    <property type="match status" value="1"/>
</dbReference>
<dbReference type="InterPro" id="IPR003749">
    <property type="entry name" value="ThiS/MoaD-like"/>
</dbReference>
<reference evidence="1 2" key="1">
    <citation type="submission" date="2016-11" db="EMBL/GenBank/DDBJ databases">
        <title>Genome sequencing of Zhihengliuella aestuarii B18 antagonistic to Plasmodiophora brassicae.</title>
        <authorList>
            <person name="Luo Y."/>
        </authorList>
    </citation>
    <scope>NUCLEOTIDE SEQUENCE [LARGE SCALE GENOMIC DNA]</scope>
    <source>
        <strain evidence="1 2">B18</strain>
    </source>
</reference>
<evidence type="ECO:0000313" key="2">
    <source>
        <dbReference type="Proteomes" id="UP000183530"/>
    </source>
</evidence>
<dbReference type="OrthoDB" id="9156098at2"/>
<dbReference type="AlphaFoldDB" id="A0A1L2ZPT3"/>
<evidence type="ECO:0000313" key="1">
    <source>
        <dbReference type="EMBL" id="APF41038.1"/>
    </source>
</evidence>
<dbReference type="InterPro" id="IPR012675">
    <property type="entry name" value="Beta-grasp_dom_sf"/>
</dbReference>
<dbReference type="KEGG" id="nae:BHE16_08545"/>
<dbReference type="PANTHER" id="PTHR38031">
    <property type="entry name" value="SULFUR CARRIER PROTEIN SLR0821-RELATED"/>
    <property type="match status" value="1"/>
</dbReference>
<keyword evidence="2" id="KW-1185">Reference proteome</keyword>
<protein>
    <submittedName>
        <fullName evidence="1">Molybdopterin synthase sulfur carrier subunit</fullName>
    </submittedName>
</protein>
<dbReference type="InterPro" id="IPR016155">
    <property type="entry name" value="Mopterin_synth/thiamin_S_b"/>
</dbReference>
<sequence>MSTEQTIVTLVMPAVIANVTGGERERNVNLPAPATIKALLDQVSGEFPVFGRRVRNEVGEIRRYVNVFVGKRNIRNAQGQDTVLTPGDRVTIVQSVAGG</sequence>
<dbReference type="Proteomes" id="UP000183530">
    <property type="component" value="Chromosome"/>
</dbReference>
<dbReference type="InterPro" id="IPR052045">
    <property type="entry name" value="Sulfur_Carrier/Prot_Modifier"/>
</dbReference>
<dbReference type="PANTHER" id="PTHR38031:SF1">
    <property type="entry name" value="SULFUR CARRIER PROTEIN CYSO"/>
    <property type="match status" value="1"/>
</dbReference>
<gene>
    <name evidence="1" type="ORF">BHE16_08545</name>
</gene>
<organism evidence="1 2">
    <name type="scientific">Neomicrococcus aestuarii</name>
    <dbReference type="NCBI Taxonomy" id="556325"/>
    <lineage>
        <taxon>Bacteria</taxon>
        <taxon>Bacillati</taxon>
        <taxon>Actinomycetota</taxon>
        <taxon>Actinomycetes</taxon>
        <taxon>Micrococcales</taxon>
        <taxon>Micrococcaceae</taxon>
        <taxon>Neomicrococcus</taxon>
    </lineage>
</organism>
<accession>A0A1L2ZPT3</accession>
<name>A0A1L2ZPT3_9MICC</name>
<dbReference type="EMBL" id="CP018135">
    <property type="protein sequence ID" value="APF41038.1"/>
    <property type="molecule type" value="Genomic_DNA"/>
</dbReference>
<proteinExistence type="predicted"/>
<dbReference type="RefSeq" id="WP_071894509.1">
    <property type="nucleotide sequence ID" value="NZ_CP018135.1"/>
</dbReference>
<dbReference type="Pfam" id="PF02597">
    <property type="entry name" value="ThiS"/>
    <property type="match status" value="1"/>
</dbReference>
<dbReference type="STRING" id="556325.BHE16_08545"/>